<dbReference type="PRINTS" id="PR00606">
    <property type="entry name" value="CYTCHROMECID"/>
</dbReference>
<dbReference type="InterPro" id="IPR002324">
    <property type="entry name" value="Cyt_c_ID"/>
</dbReference>
<dbReference type="RefSeq" id="WP_011583962.1">
    <property type="nucleotide sequence ID" value="NC_008255.1"/>
</dbReference>
<keyword evidence="7" id="KW-0732">Signal</keyword>
<dbReference type="Gene3D" id="1.10.760.10">
    <property type="entry name" value="Cytochrome c-like domain"/>
    <property type="match status" value="1"/>
</dbReference>
<dbReference type="InterPro" id="IPR036909">
    <property type="entry name" value="Cyt_c-like_dom_sf"/>
</dbReference>
<sequence length="121" mass="12937">MNKLLMLALAAATIVISYAQNAPGTAQKGAVTVNPKDVEAGKALVAQSDCKTCHVSDYTLIGPGYKQIAQRYPLTETNIQYLSKKIISGGGGVWGENEMAAHTTLTPEQTRKIALYILSLK</sequence>
<evidence type="ECO:0000256" key="7">
    <source>
        <dbReference type="SAM" id="SignalP"/>
    </source>
</evidence>
<evidence type="ECO:0000313" key="9">
    <source>
        <dbReference type="EMBL" id="ABG57846.1"/>
    </source>
</evidence>
<keyword evidence="2 6" id="KW-0349">Heme</keyword>
<dbReference type="GO" id="GO:0009055">
    <property type="term" value="F:electron transfer activity"/>
    <property type="evidence" value="ECO:0007669"/>
    <property type="project" value="InterPro"/>
</dbReference>
<dbReference type="GO" id="GO:0005506">
    <property type="term" value="F:iron ion binding"/>
    <property type="evidence" value="ECO:0007669"/>
    <property type="project" value="InterPro"/>
</dbReference>
<name>A0A6N4SNJ8_CYTH3</name>
<feature type="binding site" description="covalent" evidence="6">
    <location>
        <position position="54"/>
    </location>
    <ligand>
        <name>heme c</name>
        <dbReference type="ChEBI" id="CHEBI:61717"/>
    </ligand>
</feature>
<keyword evidence="5 6" id="KW-0408">Iron</keyword>
<keyword evidence="4" id="KW-0249">Electron transport</keyword>
<keyword evidence="1" id="KW-0813">Transport</keyword>
<evidence type="ECO:0000256" key="3">
    <source>
        <dbReference type="ARBA" id="ARBA00022723"/>
    </source>
</evidence>
<feature type="binding site" description="covalent" evidence="6">
    <location>
        <position position="50"/>
    </location>
    <ligand>
        <name>heme c</name>
        <dbReference type="ChEBI" id="CHEBI:61717"/>
    </ligand>
</feature>
<dbReference type="GO" id="GO:0020037">
    <property type="term" value="F:heme binding"/>
    <property type="evidence" value="ECO:0007669"/>
    <property type="project" value="InterPro"/>
</dbReference>
<dbReference type="KEGG" id="chu:CHU_0559"/>
<evidence type="ECO:0000313" key="10">
    <source>
        <dbReference type="Proteomes" id="UP000001822"/>
    </source>
</evidence>
<dbReference type="OrthoDB" id="9814063at2"/>
<dbReference type="EMBL" id="CP000383">
    <property type="protein sequence ID" value="ABG57846.1"/>
    <property type="molecule type" value="Genomic_DNA"/>
</dbReference>
<comment type="PTM">
    <text evidence="6">Binds 1 heme c group covalently per subunit.</text>
</comment>
<feature type="binding site" description="covalent" evidence="6">
    <location>
        <position position="99"/>
    </location>
    <ligand>
        <name>heme c</name>
        <dbReference type="ChEBI" id="CHEBI:61717"/>
    </ligand>
</feature>
<feature type="chain" id="PRO_5026785006" evidence="7">
    <location>
        <begin position="20"/>
        <end position="121"/>
    </location>
</feature>
<accession>A0A6N4SNJ8</accession>
<feature type="signal peptide" evidence="7">
    <location>
        <begin position="1"/>
        <end position="19"/>
    </location>
</feature>
<gene>
    <name evidence="9" type="primary">cyc</name>
    <name evidence="9" type="ordered locus">CHU_0559</name>
</gene>
<evidence type="ECO:0000256" key="6">
    <source>
        <dbReference type="PIRSR" id="PIRSR602324-1"/>
    </source>
</evidence>
<protein>
    <submittedName>
        <fullName evidence="9">Cytochrome c551/c552</fullName>
    </submittedName>
</protein>
<dbReference type="PROSITE" id="PS51007">
    <property type="entry name" value="CYTC"/>
    <property type="match status" value="1"/>
</dbReference>
<evidence type="ECO:0000256" key="5">
    <source>
        <dbReference type="ARBA" id="ARBA00023004"/>
    </source>
</evidence>
<dbReference type="SUPFAM" id="SSF46626">
    <property type="entry name" value="Cytochrome c"/>
    <property type="match status" value="1"/>
</dbReference>
<evidence type="ECO:0000256" key="2">
    <source>
        <dbReference type="ARBA" id="ARBA00022617"/>
    </source>
</evidence>
<keyword evidence="3 6" id="KW-0479">Metal-binding</keyword>
<feature type="domain" description="Cytochrome c" evidence="8">
    <location>
        <begin position="36"/>
        <end position="121"/>
    </location>
</feature>
<proteinExistence type="predicted"/>
<keyword evidence="10" id="KW-1185">Reference proteome</keyword>
<organism evidence="9 10">
    <name type="scientific">Cytophaga hutchinsonii (strain ATCC 33406 / DSM 1761 / CIP 103989 / NBRC 15051 / NCIMB 9469 / D465)</name>
    <dbReference type="NCBI Taxonomy" id="269798"/>
    <lineage>
        <taxon>Bacteria</taxon>
        <taxon>Pseudomonadati</taxon>
        <taxon>Bacteroidota</taxon>
        <taxon>Cytophagia</taxon>
        <taxon>Cytophagales</taxon>
        <taxon>Cytophagaceae</taxon>
        <taxon>Cytophaga</taxon>
    </lineage>
</organism>
<evidence type="ECO:0000259" key="8">
    <source>
        <dbReference type="PROSITE" id="PS51007"/>
    </source>
</evidence>
<dbReference type="Proteomes" id="UP000001822">
    <property type="component" value="Chromosome"/>
</dbReference>
<evidence type="ECO:0000256" key="1">
    <source>
        <dbReference type="ARBA" id="ARBA00022448"/>
    </source>
</evidence>
<dbReference type="Pfam" id="PF00034">
    <property type="entry name" value="Cytochrom_C"/>
    <property type="match status" value="1"/>
</dbReference>
<reference evidence="9 10" key="1">
    <citation type="journal article" date="2007" name="Appl. Environ. Microbiol.">
        <title>Genome sequence of the cellulolytic gliding bacterium Cytophaga hutchinsonii.</title>
        <authorList>
            <person name="Xie G."/>
            <person name="Bruce D.C."/>
            <person name="Challacombe J.F."/>
            <person name="Chertkov O."/>
            <person name="Detter J.C."/>
            <person name="Gilna P."/>
            <person name="Han C.S."/>
            <person name="Lucas S."/>
            <person name="Misra M."/>
            <person name="Myers G.L."/>
            <person name="Richardson P."/>
            <person name="Tapia R."/>
            <person name="Thayer N."/>
            <person name="Thompson L.S."/>
            <person name="Brettin T.S."/>
            <person name="Henrissat B."/>
            <person name="Wilson D.B."/>
            <person name="McBride M.J."/>
        </authorList>
    </citation>
    <scope>NUCLEOTIDE SEQUENCE [LARGE SCALE GENOMIC DNA]</scope>
    <source>
        <strain evidence="10">ATCC 33406 / DSM 1761 / CIP 103989 / NBRC 15051 / NCIMB 9469 / D465</strain>
    </source>
</reference>
<evidence type="ECO:0000256" key="4">
    <source>
        <dbReference type="ARBA" id="ARBA00022982"/>
    </source>
</evidence>
<dbReference type="InterPro" id="IPR009056">
    <property type="entry name" value="Cyt_c-like_dom"/>
</dbReference>
<dbReference type="AlphaFoldDB" id="A0A6N4SNJ8"/>